<comment type="caution">
    <text evidence="4">The sequence shown here is derived from an EMBL/GenBank/DDBJ whole genome shotgun (WGS) entry which is preliminary data.</text>
</comment>
<name>A0ABU9FYV5_9VIBR</name>
<dbReference type="InterPro" id="IPR008920">
    <property type="entry name" value="TF_FadR/GntR_C"/>
</dbReference>
<keyword evidence="1" id="KW-0805">Transcription regulation</keyword>
<organism evidence="4 5">
    <name type="scientific">Vibrio echinoideorum</name>
    <dbReference type="NCBI Taxonomy" id="2100116"/>
    <lineage>
        <taxon>Bacteria</taxon>
        <taxon>Pseudomonadati</taxon>
        <taxon>Pseudomonadota</taxon>
        <taxon>Gammaproteobacteria</taxon>
        <taxon>Vibrionales</taxon>
        <taxon>Vibrionaceae</taxon>
        <taxon>Vibrio</taxon>
    </lineage>
</organism>
<evidence type="ECO:0000313" key="4">
    <source>
        <dbReference type="EMBL" id="MEL0611408.1"/>
    </source>
</evidence>
<sequence length="59" mass="6794">VENVSIHRANIVDAIVSGQAEQAREMSQSHLAYIEETLLDLTIEESRRERALRRFQQGK</sequence>
<proteinExistence type="predicted"/>
<keyword evidence="3" id="KW-0804">Transcription</keyword>
<accession>A0ABU9FYV5</accession>
<dbReference type="Gene3D" id="1.20.120.530">
    <property type="entry name" value="GntR ligand-binding domain-like"/>
    <property type="match status" value="1"/>
</dbReference>
<dbReference type="Proteomes" id="UP001377160">
    <property type="component" value="Unassembled WGS sequence"/>
</dbReference>
<evidence type="ECO:0000313" key="5">
    <source>
        <dbReference type="Proteomes" id="UP001377160"/>
    </source>
</evidence>
<evidence type="ECO:0000256" key="3">
    <source>
        <dbReference type="ARBA" id="ARBA00023163"/>
    </source>
</evidence>
<dbReference type="SUPFAM" id="SSF48008">
    <property type="entry name" value="GntR ligand-binding domain-like"/>
    <property type="match status" value="1"/>
</dbReference>
<feature type="non-terminal residue" evidence="4">
    <location>
        <position position="1"/>
    </location>
</feature>
<protein>
    <submittedName>
        <fullName evidence="4">GntR family transcriptional regulator</fullName>
    </submittedName>
</protein>
<gene>
    <name evidence="4" type="ORF">V8Z71_24355</name>
</gene>
<reference evidence="4 5" key="1">
    <citation type="submission" date="2024-02" db="EMBL/GenBank/DDBJ databases">
        <title>Bacteria isolated from the canopy kelp, Nereocystis luetkeana.</title>
        <authorList>
            <person name="Pfister C.A."/>
            <person name="Younker I.T."/>
            <person name="Light S.H."/>
        </authorList>
    </citation>
    <scope>NUCLEOTIDE SEQUENCE [LARGE SCALE GENOMIC DNA]</scope>
    <source>
        <strain evidence="4 5">TI.1.15</strain>
    </source>
</reference>
<evidence type="ECO:0000256" key="1">
    <source>
        <dbReference type="ARBA" id="ARBA00023015"/>
    </source>
</evidence>
<keyword evidence="2" id="KW-0238">DNA-binding</keyword>
<dbReference type="EMBL" id="JBANDX010000240">
    <property type="protein sequence ID" value="MEL0611408.1"/>
    <property type="molecule type" value="Genomic_DNA"/>
</dbReference>
<keyword evidence="5" id="KW-1185">Reference proteome</keyword>
<evidence type="ECO:0000256" key="2">
    <source>
        <dbReference type="ARBA" id="ARBA00023125"/>
    </source>
</evidence>